<dbReference type="AlphaFoldDB" id="A0A0F8VV75"/>
<protein>
    <submittedName>
        <fullName evidence="1">Uncharacterized protein</fullName>
    </submittedName>
</protein>
<evidence type="ECO:0000313" key="1">
    <source>
        <dbReference type="EMBL" id="KKK48242.1"/>
    </source>
</evidence>
<dbReference type="EMBL" id="LAZR01069165">
    <property type="protein sequence ID" value="KKK48242.1"/>
    <property type="molecule type" value="Genomic_DNA"/>
</dbReference>
<proteinExistence type="predicted"/>
<sequence length="93" mass="10807">MRGELSYDLDRDWCLIRKAAARSRKALRCSNQNKELLILPAGETSRKEHGYYHLKIPNLDPGKSTKIGIICYNIFNTVFLHEYSDVKIMYNIS</sequence>
<reference evidence="1" key="1">
    <citation type="journal article" date="2015" name="Nature">
        <title>Complex archaea that bridge the gap between prokaryotes and eukaryotes.</title>
        <authorList>
            <person name="Spang A."/>
            <person name="Saw J.H."/>
            <person name="Jorgensen S.L."/>
            <person name="Zaremba-Niedzwiedzka K."/>
            <person name="Martijn J."/>
            <person name="Lind A.E."/>
            <person name="van Eijk R."/>
            <person name="Schleper C."/>
            <person name="Guy L."/>
            <person name="Ettema T.J."/>
        </authorList>
    </citation>
    <scope>NUCLEOTIDE SEQUENCE</scope>
</reference>
<feature type="non-terminal residue" evidence="1">
    <location>
        <position position="93"/>
    </location>
</feature>
<name>A0A0F8VV75_9ZZZZ</name>
<gene>
    <name evidence="1" type="ORF">LCGC14_3147120</name>
</gene>
<comment type="caution">
    <text evidence="1">The sequence shown here is derived from an EMBL/GenBank/DDBJ whole genome shotgun (WGS) entry which is preliminary data.</text>
</comment>
<accession>A0A0F8VV75</accession>
<organism evidence="1">
    <name type="scientific">marine sediment metagenome</name>
    <dbReference type="NCBI Taxonomy" id="412755"/>
    <lineage>
        <taxon>unclassified sequences</taxon>
        <taxon>metagenomes</taxon>
        <taxon>ecological metagenomes</taxon>
    </lineage>
</organism>